<keyword evidence="3" id="KW-1185">Reference proteome</keyword>
<evidence type="ECO:0000313" key="3">
    <source>
        <dbReference type="Proteomes" id="UP000034838"/>
    </source>
</evidence>
<proteinExistence type="predicted"/>
<comment type="caution">
    <text evidence="2">The sequence shown here is derived from an EMBL/GenBank/DDBJ whole genome shotgun (WGS) entry which is preliminary data.</text>
</comment>
<reference evidence="2" key="1">
    <citation type="submission" date="2016-10" db="EMBL/GenBank/DDBJ databases">
        <title>Genome sequence of Streptomyces malaysiense MUSC 136.</title>
        <authorList>
            <person name="Lee L.-H."/>
            <person name="Ser H.-L."/>
        </authorList>
    </citation>
    <scope>NUCLEOTIDE SEQUENCE [LARGE SCALE GENOMIC DNA]</scope>
    <source>
        <strain evidence="2">MUSC 136</strain>
    </source>
</reference>
<evidence type="ECO:0000256" key="1">
    <source>
        <dbReference type="SAM" id="MobiDB-lite"/>
    </source>
</evidence>
<sequence length="89" mass="9112">MVIPAGPAAPNATPGTPGQRPAGCRAPPPRGVRRGCRSRGTEFAPPCGFAREDHARMPTGMATRSGFALGRRPAARGPQRLTSGPPGCP</sequence>
<accession>A0A1J4Q3W9</accession>
<organism evidence="2 3">
    <name type="scientific">Streptomyces malaysiense</name>
    <dbReference type="NCBI Taxonomy" id="1428626"/>
    <lineage>
        <taxon>Bacteria</taxon>
        <taxon>Bacillati</taxon>
        <taxon>Actinomycetota</taxon>
        <taxon>Actinomycetes</taxon>
        <taxon>Kitasatosporales</taxon>
        <taxon>Streptomycetaceae</taxon>
        <taxon>Streptomyces</taxon>
    </lineage>
</organism>
<name>A0A1J4Q3W9_9ACTN</name>
<dbReference type="EMBL" id="LBDA02000018">
    <property type="protein sequence ID" value="OIK27867.1"/>
    <property type="molecule type" value="Genomic_DNA"/>
</dbReference>
<dbReference type="Proteomes" id="UP000034838">
    <property type="component" value="Unassembled WGS sequence"/>
</dbReference>
<feature type="region of interest" description="Disordered" evidence="1">
    <location>
        <begin position="1"/>
        <end position="89"/>
    </location>
</feature>
<gene>
    <name evidence="2" type="ORF">VT52_009675</name>
</gene>
<dbReference type="AlphaFoldDB" id="A0A1J4Q3W9"/>
<evidence type="ECO:0000313" key="2">
    <source>
        <dbReference type="EMBL" id="OIK27867.1"/>
    </source>
</evidence>
<feature type="compositionally biased region" description="Low complexity" evidence="1">
    <location>
        <begin position="1"/>
        <end position="25"/>
    </location>
</feature>
<protein>
    <submittedName>
        <fullName evidence="2">Uncharacterized protein</fullName>
    </submittedName>
</protein>